<comment type="caution">
    <text evidence="1">Lacks conserved residue(s) required for the propagation of feature annotation.</text>
</comment>
<feature type="domain" description="HTH LytTR-type" evidence="3">
    <location>
        <begin position="181"/>
        <end position="283"/>
    </location>
</feature>
<dbReference type="Pfam" id="PF04397">
    <property type="entry name" value="LytTR"/>
    <property type="match status" value="1"/>
</dbReference>
<dbReference type="OrthoDB" id="2168082at2"/>
<comment type="caution">
    <text evidence="4">The sequence shown here is derived from an EMBL/GenBank/DDBJ whole genome shotgun (WGS) entry which is preliminary data.</text>
</comment>
<dbReference type="InterPro" id="IPR011006">
    <property type="entry name" value="CheY-like_superfamily"/>
</dbReference>
<evidence type="ECO:0000256" key="1">
    <source>
        <dbReference type="PROSITE-ProRule" id="PRU00169"/>
    </source>
</evidence>
<dbReference type="SMART" id="SM00448">
    <property type="entry name" value="REC"/>
    <property type="match status" value="1"/>
</dbReference>
<dbReference type="GO" id="GO:0003677">
    <property type="term" value="F:DNA binding"/>
    <property type="evidence" value="ECO:0007669"/>
    <property type="project" value="InterPro"/>
</dbReference>
<accession>A0A4S3ZS55</accession>
<proteinExistence type="predicted"/>
<organism evidence="4 5">
    <name type="scientific">Flavobacterium supellecticarium</name>
    <dbReference type="NCBI Taxonomy" id="2565924"/>
    <lineage>
        <taxon>Bacteria</taxon>
        <taxon>Pseudomonadati</taxon>
        <taxon>Bacteroidota</taxon>
        <taxon>Flavobacteriia</taxon>
        <taxon>Flavobacteriales</taxon>
        <taxon>Flavobacteriaceae</taxon>
        <taxon>Flavobacterium</taxon>
    </lineage>
</organism>
<keyword evidence="5" id="KW-1185">Reference proteome</keyword>
<dbReference type="Proteomes" id="UP000307507">
    <property type="component" value="Unassembled WGS sequence"/>
</dbReference>
<dbReference type="InterPro" id="IPR001789">
    <property type="entry name" value="Sig_transdc_resp-reg_receiver"/>
</dbReference>
<evidence type="ECO:0000313" key="5">
    <source>
        <dbReference type="Proteomes" id="UP000307507"/>
    </source>
</evidence>
<evidence type="ECO:0000313" key="4">
    <source>
        <dbReference type="EMBL" id="THF48488.1"/>
    </source>
</evidence>
<evidence type="ECO:0000259" key="3">
    <source>
        <dbReference type="PROSITE" id="PS50930"/>
    </source>
</evidence>
<dbReference type="EMBL" id="SSNZ01000008">
    <property type="protein sequence ID" value="THF48488.1"/>
    <property type="molecule type" value="Genomic_DNA"/>
</dbReference>
<dbReference type="SUPFAM" id="SSF52172">
    <property type="entry name" value="CheY-like"/>
    <property type="match status" value="1"/>
</dbReference>
<dbReference type="PANTHER" id="PTHR37299:SF1">
    <property type="entry name" value="STAGE 0 SPORULATION PROTEIN A HOMOLOG"/>
    <property type="match status" value="1"/>
</dbReference>
<evidence type="ECO:0000259" key="2">
    <source>
        <dbReference type="PROSITE" id="PS50110"/>
    </source>
</evidence>
<dbReference type="InterPro" id="IPR046947">
    <property type="entry name" value="LytR-like"/>
</dbReference>
<dbReference type="GO" id="GO:0000156">
    <property type="term" value="F:phosphorelay response regulator activity"/>
    <property type="evidence" value="ECO:0007669"/>
    <property type="project" value="InterPro"/>
</dbReference>
<dbReference type="PROSITE" id="PS50110">
    <property type="entry name" value="RESPONSE_REGULATORY"/>
    <property type="match status" value="1"/>
</dbReference>
<dbReference type="Pfam" id="PF00072">
    <property type="entry name" value="Response_reg"/>
    <property type="match status" value="1"/>
</dbReference>
<dbReference type="Gene3D" id="2.40.50.1020">
    <property type="entry name" value="LytTr DNA-binding domain"/>
    <property type="match status" value="1"/>
</dbReference>
<reference evidence="4 5" key="1">
    <citation type="submission" date="2019-04" db="EMBL/GenBank/DDBJ databases">
        <title>Flavobacterium sp. nov. isolated from construction timber.</title>
        <authorList>
            <person name="Lin S.-Y."/>
            <person name="Chang C.-T."/>
            <person name="Young C.-C."/>
        </authorList>
    </citation>
    <scope>NUCLEOTIDE SEQUENCE [LARGE SCALE GENOMIC DNA]</scope>
    <source>
        <strain evidence="4 5">CC-CTC003</strain>
    </source>
</reference>
<feature type="domain" description="Response regulatory" evidence="2">
    <location>
        <begin position="52"/>
        <end position="170"/>
    </location>
</feature>
<gene>
    <name evidence="4" type="ORF">E6C50_14495</name>
</gene>
<dbReference type="Gene3D" id="3.40.50.2300">
    <property type="match status" value="1"/>
</dbReference>
<dbReference type="InterPro" id="IPR007492">
    <property type="entry name" value="LytTR_DNA-bd_dom"/>
</dbReference>
<sequence length="286" mass="33265">MSLDDHLLAKYLFLWPYDFFSITNLTKKYGISVKQFQTKVIACTKIKVVHYPFLLIDDDEKVAKNILEVFEDFEDFLCLGVIKTKEEAINRILELKPKLVFIEIASKKPDSDLSFAILSELNEFLEELPYFVVITSDESHAFEAIKKGVSDYLLKPLSQSELRKCLLRFQKKNPFKEPETICVKSYGDYQFVHLKDITHLKADNNTTDIYLSSGQKVSAYKTLKHFESLLPFYFLRVHNSSIVNINYVSRIHLGKLKCYLNNNEISIPFSKSYKDNIDTIIRRISS</sequence>
<protein>
    <submittedName>
        <fullName evidence="4">Response regulator</fullName>
    </submittedName>
</protein>
<name>A0A4S3ZS55_9FLAO</name>
<dbReference type="SMART" id="SM00850">
    <property type="entry name" value="LytTR"/>
    <property type="match status" value="1"/>
</dbReference>
<dbReference type="AlphaFoldDB" id="A0A4S3ZS55"/>
<dbReference type="PROSITE" id="PS50930">
    <property type="entry name" value="HTH_LYTTR"/>
    <property type="match status" value="1"/>
</dbReference>
<dbReference type="PANTHER" id="PTHR37299">
    <property type="entry name" value="TRANSCRIPTIONAL REGULATOR-RELATED"/>
    <property type="match status" value="1"/>
</dbReference>